<dbReference type="PANTHER" id="PTHR43737">
    <property type="entry name" value="BLL7424 PROTEIN"/>
    <property type="match status" value="1"/>
</dbReference>
<feature type="region of interest" description="Disordered" evidence="1">
    <location>
        <begin position="59"/>
        <end position="78"/>
    </location>
</feature>
<evidence type="ECO:0000256" key="1">
    <source>
        <dbReference type="SAM" id="MobiDB-lite"/>
    </source>
</evidence>
<sequence>MTANISISRRDALKTTVAAGLAAGASPAFSLASESAGPEALGKAEHCIVMWLGGGPSQIDTFDPKRQSKDGKKDPGSAYAAIDTAVPGVQLCEHMKQTAPLMDRCTAVRTLHHDEIDEHQAASYRMHVGRPTSGTVVYPSMGSVIVHQKERLSDKVPAYVLMGYPSPGRQSGFLGPEHSFVYLTDTGSGPKGLSRPPRITADRMDRRIALLKQMTQRYGKNHVSDNAVQSYLSASKQGFDLAGPEFMSVFDLDRESADLRNAYGEEFGQRCLLARRLIERGTRFVEVSFNLTFVNGTGWDTHNEGQQGQHLLIQALDQALSTLMVDLEQKQLLDKTLIVICGEFGRPAKFDGGGGRGHWAKAFSGFLAGGGLNHRGAIGQTDELAEHYADGTQVSVPDWFATIYGALGINYTENLYAGDRPVPMTDGGTAIRELFV</sequence>
<feature type="compositionally biased region" description="Basic and acidic residues" evidence="1">
    <location>
        <begin position="62"/>
        <end position="75"/>
    </location>
</feature>
<dbReference type="eggNOG" id="COG4102">
    <property type="taxonomic scope" value="Bacteria"/>
</dbReference>
<protein>
    <recommendedName>
        <fullName evidence="4">Secreted protein containing DUF1501</fullName>
    </recommendedName>
</protein>
<dbReference type="AlphaFoldDB" id="F0SFN6"/>
<evidence type="ECO:0000313" key="2">
    <source>
        <dbReference type="EMBL" id="ADY60496.1"/>
    </source>
</evidence>
<dbReference type="Gene3D" id="3.40.720.10">
    <property type="entry name" value="Alkaline Phosphatase, subunit A"/>
    <property type="match status" value="1"/>
</dbReference>
<dbReference type="Pfam" id="PF07394">
    <property type="entry name" value="DUF1501"/>
    <property type="match status" value="1"/>
</dbReference>
<dbReference type="InterPro" id="IPR017850">
    <property type="entry name" value="Alkaline_phosphatase_core_sf"/>
</dbReference>
<dbReference type="HOGENOM" id="CLU_035908_0_0_0"/>
<keyword evidence="3" id="KW-1185">Reference proteome</keyword>
<accession>F0SFN6</accession>
<dbReference type="SUPFAM" id="SSF53649">
    <property type="entry name" value="Alkaline phosphatase-like"/>
    <property type="match status" value="1"/>
</dbReference>
<gene>
    <name evidence="2" type="ordered locus">Plabr_2897</name>
</gene>
<dbReference type="Proteomes" id="UP000006860">
    <property type="component" value="Chromosome"/>
</dbReference>
<dbReference type="STRING" id="756272.Plabr_2897"/>
<dbReference type="InterPro" id="IPR006311">
    <property type="entry name" value="TAT_signal"/>
</dbReference>
<dbReference type="EMBL" id="CP002546">
    <property type="protein sequence ID" value="ADY60496.1"/>
    <property type="molecule type" value="Genomic_DNA"/>
</dbReference>
<dbReference type="KEGG" id="pbs:Plabr_2897"/>
<evidence type="ECO:0000313" key="3">
    <source>
        <dbReference type="Proteomes" id="UP000006860"/>
    </source>
</evidence>
<dbReference type="InterPro" id="IPR010869">
    <property type="entry name" value="DUF1501"/>
</dbReference>
<name>F0SFN6_RUBBR</name>
<dbReference type="OrthoDB" id="127333at2"/>
<evidence type="ECO:0008006" key="4">
    <source>
        <dbReference type="Google" id="ProtNLM"/>
    </source>
</evidence>
<proteinExistence type="predicted"/>
<dbReference type="PANTHER" id="PTHR43737:SF1">
    <property type="entry name" value="DUF1501 DOMAIN-CONTAINING PROTEIN"/>
    <property type="match status" value="1"/>
</dbReference>
<organism evidence="2 3">
    <name type="scientific">Rubinisphaera brasiliensis (strain ATCC 49424 / DSM 5305 / JCM 21570 / IAM 15109 / NBRC 103401 / IFAM 1448)</name>
    <name type="common">Planctomyces brasiliensis</name>
    <dbReference type="NCBI Taxonomy" id="756272"/>
    <lineage>
        <taxon>Bacteria</taxon>
        <taxon>Pseudomonadati</taxon>
        <taxon>Planctomycetota</taxon>
        <taxon>Planctomycetia</taxon>
        <taxon>Planctomycetales</taxon>
        <taxon>Planctomycetaceae</taxon>
        <taxon>Rubinisphaera</taxon>
    </lineage>
</organism>
<dbReference type="PROSITE" id="PS51318">
    <property type="entry name" value="TAT"/>
    <property type="match status" value="1"/>
</dbReference>
<reference evidence="3" key="1">
    <citation type="submission" date="2011-02" db="EMBL/GenBank/DDBJ databases">
        <title>The complete genome of Planctomyces brasiliensis DSM 5305.</title>
        <authorList>
            <person name="Lucas S."/>
            <person name="Copeland A."/>
            <person name="Lapidus A."/>
            <person name="Bruce D."/>
            <person name="Goodwin L."/>
            <person name="Pitluck S."/>
            <person name="Kyrpides N."/>
            <person name="Mavromatis K."/>
            <person name="Pagani I."/>
            <person name="Ivanova N."/>
            <person name="Ovchinnikova G."/>
            <person name="Lu M."/>
            <person name="Detter J.C."/>
            <person name="Han C."/>
            <person name="Land M."/>
            <person name="Hauser L."/>
            <person name="Markowitz V."/>
            <person name="Cheng J.-F."/>
            <person name="Hugenholtz P."/>
            <person name="Woyke T."/>
            <person name="Wu D."/>
            <person name="Tindall B."/>
            <person name="Pomrenke H.G."/>
            <person name="Brambilla E."/>
            <person name="Klenk H.-P."/>
            <person name="Eisen J.A."/>
        </authorList>
    </citation>
    <scope>NUCLEOTIDE SEQUENCE [LARGE SCALE GENOMIC DNA]</scope>
    <source>
        <strain evidence="3">ATCC 49424 / DSM 5305 / JCM 21570 / IAM 15109 / NBRC 103401 / IFAM 1448</strain>
    </source>
</reference>
<dbReference type="RefSeq" id="WP_013629218.1">
    <property type="nucleotide sequence ID" value="NC_015174.1"/>
</dbReference>